<keyword evidence="1" id="KW-0238">DNA-binding</keyword>
<protein>
    <submittedName>
        <fullName evidence="1">Winged helix-turn-helix DNA-binding protein</fullName>
    </submittedName>
</protein>
<reference evidence="1" key="1">
    <citation type="journal article" date="2021" name="Proc. Natl. Acad. Sci. U.S.A.">
        <title>A Catalog of Tens of Thousands of Viruses from Human Metagenomes Reveals Hidden Associations with Chronic Diseases.</title>
        <authorList>
            <person name="Tisza M.J."/>
            <person name="Buck C.B."/>
        </authorList>
    </citation>
    <scope>NUCLEOTIDE SEQUENCE</scope>
    <source>
        <strain evidence="1">CtKXi8</strain>
    </source>
</reference>
<evidence type="ECO:0000313" key="1">
    <source>
        <dbReference type="EMBL" id="DAD87258.1"/>
    </source>
</evidence>
<organism evidence="1">
    <name type="scientific">Siphoviridae sp. ctKXi8</name>
    <dbReference type="NCBI Taxonomy" id="2826244"/>
    <lineage>
        <taxon>Viruses</taxon>
        <taxon>Duplodnaviria</taxon>
        <taxon>Heunggongvirae</taxon>
        <taxon>Uroviricota</taxon>
        <taxon>Caudoviricetes</taxon>
    </lineage>
</organism>
<dbReference type="InterPro" id="IPR010982">
    <property type="entry name" value="Lambda_DNA-bd_dom_sf"/>
</dbReference>
<name>A0A8S5MYZ8_9CAUD</name>
<sequence length="110" mass="12089">MRGREILKAIMKATGISNAVLAKRLNVSNATIWERLNNKNVKDIPVSLLSEMVRAMDYKVVVVPATSRLPEGGFEVTSNDEKKYDLTSLLSTDIPSEESPISKGGKIKLT</sequence>
<proteinExistence type="predicted"/>
<dbReference type="Gene3D" id="1.10.10.10">
    <property type="entry name" value="Winged helix-like DNA-binding domain superfamily/Winged helix DNA-binding domain"/>
    <property type="match status" value="1"/>
</dbReference>
<dbReference type="GO" id="GO:0003677">
    <property type="term" value="F:DNA binding"/>
    <property type="evidence" value="ECO:0007669"/>
    <property type="project" value="UniProtKB-KW"/>
</dbReference>
<dbReference type="SUPFAM" id="SSF47413">
    <property type="entry name" value="lambda repressor-like DNA-binding domains"/>
    <property type="match status" value="1"/>
</dbReference>
<dbReference type="InterPro" id="IPR036388">
    <property type="entry name" value="WH-like_DNA-bd_sf"/>
</dbReference>
<dbReference type="Pfam" id="PF13412">
    <property type="entry name" value="HTH_24"/>
    <property type="match status" value="1"/>
</dbReference>
<accession>A0A8S5MYZ8</accession>
<dbReference type="EMBL" id="BK015018">
    <property type="protein sequence ID" value="DAD87258.1"/>
    <property type="molecule type" value="Genomic_DNA"/>
</dbReference>